<dbReference type="EMBL" id="JABSTR010000003">
    <property type="protein sequence ID" value="KAH9365412.1"/>
    <property type="molecule type" value="Genomic_DNA"/>
</dbReference>
<dbReference type="PRINTS" id="PR00380">
    <property type="entry name" value="KINESINHEAVY"/>
</dbReference>
<dbReference type="AlphaFoldDB" id="A0A9J6FTK1"/>
<evidence type="ECO:0000313" key="9">
    <source>
        <dbReference type="EMBL" id="KAH9365412.1"/>
    </source>
</evidence>
<dbReference type="Proteomes" id="UP000821853">
    <property type="component" value="Unassembled WGS sequence"/>
</dbReference>
<dbReference type="InterPro" id="IPR036961">
    <property type="entry name" value="Kinesin_motor_dom_sf"/>
</dbReference>
<feature type="binding site" evidence="7">
    <location>
        <begin position="77"/>
        <end position="84"/>
    </location>
    <ligand>
        <name>ATP</name>
        <dbReference type="ChEBI" id="CHEBI:30616"/>
    </ligand>
</feature>
<dbReference type="SUPFAM" id="SSF52540">
    <property type="entry name" value="P-loop containing nucleoside triphosphate hydrolases"/>
    <property type="match status" value="1"/>
</dbReference>
<keyword evidence="2" id="KW-0963">Cytoplasm</keyword>
<sequence length="243" mass="26066">MADGAVKVAVREQNQCVEGSIEVLPEQAQLVVAQEYGFTFDYTFDTTATQEDVYTRCVADLIGKVTTGYNCSVLMYGQTGSGKTYTMGTNYGQSEVAAANPGIIPQAVRDLFAVLSQQQGCWTAKVSLLEIYNENVFDLLANPRSGRPSPSEKWARSLCPVHFFGAGDMIECSNAAIQGEGPWGFSLVQLPGLVNQQVGGPGEALQCLEQGSRNRSTGATLLNSCSSRSHAIFSIHLQGHVQG</sequence>
<organism evidence="9 10">
    <name type="scientific">Haemaphysalis longicornis</name>
    <name type="common">Bush tick</name>
    <dbReference type="NCBI Taxonomy" id="44386"/>
    <lineage>
        <taxon>Eukaryota</taxon>
        <taxon>Metazoa</taxon>
        <taxon>Ecdysozoa</taxon>
        <taxon>Arthropoda</taxon>
        <taxon>Chelicerata</taxon>
        <taxon>Arachnida</taxon>
        <taxon>Acari</taxon>
        <taxon>Parasitiformes</taxon>
        <taxon>Ixodida</taxon>
        <taxon>Ixodoidea</taxon>
        <taxon>Ixodidae</taxon>
        <taxon>Haemaphysalinae</taxon>
        <taxon>Haemaphysalis</taxon>
    </lineage>
</organism>
<dbReference type="GO" id="GO:0007052">
    <property type="term" value="P:mitotic spindle organization"/>
    <property type="evidence" value="ECO:0007669"/>
    <property type="project" value="TreeGrafter"/>
</dbReference>
<dbReference type="GO" id="GO:0003777">
    <property type="term" value="F:microtubule motor activity"/>
    <property type="evidence" value="ECO:0007669"/>
    <property type="project" value="InterPro"/>
</dbReference>
<proteinExistence type="inferred from homology"/>
<evidence type="ECO:0000256" key="6">
    <source>
        <dbReference type="ARBA" id="ARBA00023212"/>
    </source>
</evidence>
<dbReference type="Pfam" id="PF00225">
    <property type="entry name" value="Kinesin"/>
    <property type="match status" value="1"/>
</dbReference>
<dbReference type="InterPro" id="IPR027640">
    <property type="entry name" value="Kinesin-like_fam"/>
</dbReference>
<dbReference type="InterPro" id="IPR001752">
    <property type="entry name" value="Kinesin_motor_dom"/>
</dbReference>
<evidence type="ECO:0000256" key="2">
    <source>
        <dbReference type="ARBA" id="ARBA00022490"/>
    </source>
</evidence>
<name>A0A9J6FTK1_HAELO</name>
<comment type="subcellular location">
    <subcellularLocation>
        <location evidence="1">Cytoplasm</location>
        <location evidence="1">Cytoskeleton</location>
    </subcellularLocation>
</comment>
<dbReference type="PANTHER" id="PTHR47969">
    <property type="entry name" value="CHROMOSOME-ASSOCIATED KINESIN KIF4A-RELATED"/>
    <property type="match status" value="1"/>
</dbReference>
<dbReference type="PROSITE" id="PS50067">
    <property type="entry name" value="KINESIN_MOTOR_2"/>
    <property type="match status" value="1"/>
</dbReference>
<dbReference type="Gene3D" id="3.40.850.10">
    <property type="entry name" value="Kinesin motor domain"/>
    <property type="match status" value="1"/>
</dbReference>
<evidence type="ECO:0000313" key="10">
    <source>
        <dbReference type="Proteomes" id="UP000821853"/>
    </source>
</evidence>
<dbReference type="GO" id="GO:0051231">
    <property type="term" value="P:spindle elongation"/>
    <property type="evidence" value="ECO:0007669"/>
    <property type="project" value="TreeGrafter"/>
</dbReference>
<keyword evidence="5" id="KW-0175">Coiled coil</keyword>
<dbReference type="OrthoDB" id="6488664at2759"/>
<evidence type="ECO:0000256" key="7">
    <source>
        <dbReference type="PROSITE-ProRule" id="PRU00283"/>
    </source>
</evidence>
<dbReference type="VEuPathDB" id="VectorBase:HLOH_044979"/>
<evidence type="ECO:0000256" key="1">
    <source>
        <dbReference type="ARBA" id="ARBA00004245"/>
    </source>
</evidence>
<evidence type="ECO:0000256" key="4">
    <source>
        <dbReference type="ARBA" id="ARBA00022840"/>
    </source>
</evidence>
<dbReference type="PANTHER" id="PTHR47969:SF15">
    <property type="entry name" value="CHROMOSOME-ASSOCIATED KINESIN KIF4A-RELATED"/>
    <property type="match status" value="1"/>
</dbReference>
<dbReference type="OMA" id="HYCESAL"/>
<comment type="caution">
    <text evidence="9">The sequence shown here is derived from an EMBL/GenBank/DDBJ whole genome shotgun (WGS) entry which is preliminary data.</text>
</comment>
<evidence type="ECO:0000259" key="8">
    <source>
        <dbReference type="PROSITE" id="PS50067"/>
    </source>
</evidence>
<keyword evidence="6" id="KW-0206">Cytoskeleton</keyword>
<dbReference type="SMART" id="SM00129">
    <property type="entry name" value="KISc"/>
    <property type="match status" value="1"/>
</dbReference>
<accession>A0A9J6FTK1</accession>
<evidence type="ECO:0000256" key="5">
    <source>
        <dbReference type="ARBA" id="ARBA00023054"/>
    </source>
</evidence>
<dbReference type="GO" id="GO:0005524">
    <property type="term" value="F:ATP binding"/>
    <property type="evidence" value="ECO:0007669"/>
    <property type="project" value="UniProtKB-UniRule"/>
</dbReference>
<keyword evidence="3 7" id="KW-0547">Nucleotide-binding</keyword>
<keyword evidence="10" id="KW-1185">Reference proteome</keyword>
<comment type="similarity">
    <text evidence="7">Belongs to the TRAFAC class myosin-kinesin ATPase superfamily. Kinesin family.</text>
</comment>
<keyword evidence="4 7" id="KW-0067">ATP-binding</keyword>
<dbReference type="GO" id="GO:0008017">
    <property type="term" value="F:microtubule binding"/>
    <property type="evidence" value="ECO:0007669"/>
    <property type="project" value="InterPro"/>
</dbReference>
<keyword evidence="7" id="KW-0505">Motor protein</keyword>
<gene>
    <name evidence="9" type="ORF">HPB48_017656</name>
</gene>
<evidence type="ECO:0000256" key="3">
    <source>
        <dbReference type="ARBA" id="ARBA00022741"/>
    </source>
</evidence>
<reference evidence="9 10" key="1">
    <citation type="journal article" date="2020" name="Cell">
        <title>Large-Scale Comparative Analyses of Tick Genomes Elucidate Their Genetic Diversity and Vector Capacities.</title>
        <authorList>
            <consortium name="Tick Genome and Microbiome Consortium (TIGMIC)"/>
            <person name="Jia N."/>
            <person name="Wang J."/>
            <person name="Shi W."/>
            <person name="Du L."/>
            <person name="Sun Y."/>
            <person name="Zhan W."/>
            <person name="Jiang J.F."/>
            <person name="Wang Q."/>
            <person name="Zhang B."/>
            <person name="Ji P."/>
            <person name="Bell-Sakyi L."/>
            <person name="Cui X.M."/>
            <person name="Yuan T.T."/>
            <person name="Jiang B.G."/>
            <person name="Yang W.F."/>
            <person name="Lam T.T."/>
            <person name="Chang Q.C."/>
            <person name="Ding S.J."/>
            <person name="Wang X.J."/>
            <person name="Zhu J.G."/>
            <person name="Ruan X.D."/>
            <person name="Zhao L."/>
            <person name="Wei J.T."/>
            <person name="Ye R.Z."/>
            <person name="Que T.C."/>
            <person name="Du C.H."/>
            <person name="Zhou Y.H."/>
            <person name="Cheng J.X."/>
            <person name="Dai P.F."/>
            <person name="Guo W.B."/>
            <person name="Han X.H."/>
            <person name="Huang E.J."/>
            <person name="Li L.F."/>
            <person name="Wei W."/>
            <person name="Gao Y.C."/>
            <person name="Liu J.Z."/>
            <person name="Shao H.Z."/>
            <person name="Wang X."/>
            <person name="Wang C.C."/>
            <person name="Yang T.C."/>
            <person name="Huo Q.B."/>
            <person name="Li W."/>
            <person name="Chen H.Y."/>
            <person name="Chen S.E."/>
            <person name="Zhou L.G."/>
            <person name="Ni X.B."/>
            <person name="Tian J.H."/>
            <person name="Sheng Y."/>
            <person name="Liu T."/>
            <person name="Pan Y.S."/>
            <person name="Xia L.Y."/>
            <person name="Li J."/>
            <person name="Zhao F."/>
            <person name="Cao W.C."/>
        </authorList>
    </citation>
    <scope>NUCLEOTIDE SEQUENCE [LARGE SCALE GENOMIC DNA]</scope>
    <source>
        <strain evidence="9">HaeL-2018</strain>
    </source>
</reference>
<dbReference type="GO" id="GO:0007018">
    <property type="term" value="P:microtubule-based movement"/>
    <property type="evidence" value="ECO:0007669"/>
    <property type="project" value="InterPro"/>
</dbReference>
<dbReference type="GO" id="GO:0005875">
    <property type="term" value="C:microtubule associated complex"/>
    <property type="evidence" value="ECO:0007669"/>
    <property type="project" value="TreeGrafter"/>
</dbReference>
<dbReference type="InterPro" id="IPR027417">
    <property type="entry name" value="P-loop_NTPase"/>
</dbReference>
<feature type="domain" description="Kinesin motor" evidence="8">
    <location>
        <begin position="5"/>
        <end position="243"/>
    </location>
</feature>
<protein>
    <recommendedName>
        <fullName evidence="8">Kinesin motor domain-containing protein</fullName>
    </recommendedName>
</protein>